<evidence type="ECO:0000313" key="4">
    <source>
        <dbReference type="Proteomes" id="UP001152523"/>
    </source>
</evidence>
<sequence>MAGSSPENPSSGNCFSGLLTLILCSKSLPTHPSDQLPGAYSHSLPADHQSSVKSHHRPDSKAAPGTTATTTPGVVARLMGLESMPDSSSPGSRSFGSYLRSRSVNFLDYFPQIDVTGEAQHRRVRTSPSFREADFVVLCIESRDAAVPGEEVAPLVPCTAARSFHDVKTNYKAEKAEQKVNVVKNKSAEKKIIAPQARKRNGSNVNVNRKGNFALNKKKRAVKKSAGESIRVSAESKPNGNAKNIKGGSSILDNHCQSSLTKSDKSGKLQKRSKKELHKPSYAVHHHMRRKADKAFITDKASKATEGNVSGPRKKDVCGGSSENGVEEIYRLAADFAAEFWWICGGIFKFKDLEEFCMHFSKQILDVLLDDVVFELKYLTIVKSRK</sequence>
<dbReference type="InterPro" id="IPR032795">
    <property type="entry name" value="DUF3741-assoc"/>
</dbReference>
<comment type="caution">
    <text evidence="3">The sequence shown here is derived from an EMBL/GenBank/DDBJ whole genome shotgun (WGS) entry which is preliminary data.</text>
</comment>
<dbReference type="Proteomes" id="UP001152523">
    <property type="component" value="Unassembled WGS sequence"/>
</dbReference>
<dbReference type="EMBL" id="CAMAPF010001118">
    <property type="protein sequence ID" value="CAH9146906.1"/>
    <property type="molecule type" value="Genomic_DNA"/>
</dbReference>
<dbReference type="PANTHER" id="PTHR35499:SF4">
    <property type="entry name" value="ALC-INTERACTING PROTEIN 1"/>
    <property type="match status" value="1"/>
</dbReference>
<feature type="region of interest" description="Disordered" evidence="1">
    <location>
        <begin position="303"/>
        <end position="322"/>
    </location>
</feature>
<feature type="compositionally biased region" description="Low complexity" evidence="1">
    <location>
        <begin position="62"/>
        <end position="71"/>
    </location>
</feature>
<keyword evidence="4" id="KW-1185">Reference proteome</keyword>
<dbReference type="Pfam" id="PF14383">
    <property type="entry name" value="VARLMGL"/>
    <property type="match status" value="1"/>
</dbReference>
<feature type="domain" description="DUF3741" evidence="2">
    <location>
        <begin position="71"/>
        <end position="89"/>
    </location>
</feature>
<reference evidence="3" key="1">
    <citation type="submission" date="2022-07" db="EMBL/GenBank/DDBJ databases">
        <authorList>
            <person name="Macas J."/>
            <person name="Novak P."/>
            <person name="Neumann P."/>
        </authorList>
    </citation>
    <scope>NUCLEOTIDE SEQUENCE</scope>
</reference>
<feature type="region of interest" description="Disordered" evidence="1">
    <location>
        <begin position="34"/>
        <end position="71"/>
    </location>
</feature>
<organism evidence="3 4">
    <name type="scientific">Cuscuta epithymum</name>
    <dbReference type="NCBI Taxonomy" id="186058"/>
    <lineage>
        <taxon>Eukaryota</taxon>
        <taxon>Viridiplantae</taxon>
        <taxon>Streptophyta</taxon>
        <taxon>Embryophyta</taxon>
        <taxon>Tracheophyta</taxon>
        <taxon>Spermatophyta</taxon>
        <taxon>Magnoliopsida</taxon>
        <taxon>eudicotyledons</taxon>
        <taxon>Gunneridae</taxon>
        <taxon>Pentapetalae</taxon>
        <taxon>asterids</taxon>
        <taxon>lamiids</taxon>
        <taxon>Solanales</taxon>
        <taxon>Convolvulaceae</taxon>
        <taxon>Cuscuteae</taxon>
        <taxon>Cuscuta</taxon>
        <taxon>Cuscuta subgen. Cuscuta</taxon>
    </lineage>
</organism>
<evidence type="ECO:0000313" key="3">
    <source>
        <dbReference type="EMBL" id="CAH9146906.1"/>
    </source>
</evidence>
<feature type="region of interest" description="Disordered" evidence="1">
    <location>
        <begin position="196"/>
        <end position="287"/>
    </location>
</feature>
<dbReference type="AlphaFoldDB" id="A0AAV0GGB2"/>
<proteinExistence type="predicted"/>
<protein>
    <recommendedName>
        <fullName evidence="2">DUF3741 domain-containing protein</fullName>
    </recommendedName>
</protein>
<feature type="compositionally biased region" description="Basic residues" evidence="1">
    <location>
        <begin position="268"/>
        <end position="277"/>
    </location>
</feature>
<evidence type="ECO:0000256" key="1">
    <source>
        <dbReference type="SAM" id="MobiDB-lite"/>
    </source>
</evidence>
<evidence type="ECO:0000259" key="2">
    <source>
        <dbReference type="Pfam" id="PF14383"/>
    </source>
</evidence>
<gene>
    <name evidence="3" type="ORF">CEPIT_LOCUS43335</name>
</gene>
<name>A0AAV0GGB2_9ASTE</name>
<feature type="compositionally biased region" description="Polar residues" evidence="1">
    <location>
        <begin position="251"/>
        <end position="261"/>
    </location>
</feature>
<dbReference type="PANTHER" id="PTHR35499">
    <property type="entry name" value="OS05G0128300 PROTEIN"/>
    <property type="match status" value="1"/>
</dbReference>
<accession>A0AAV0GGB2</accession>